<gene>
    <name evidence="1" type="ORF">ALEPTO_LOCUS13060</name>
</gene>
<evidence type="ECO:0000313" key="2">
    <source>
        <dbReference type="Proteomes" id="UP000789508"/>
    </source>
</evidence>
<comment type="caution">
    <text evidence="1">The sequence shown here is derived from an EMBL/GenBank/DDBJ whole genome shotgun (WGS) entry which is preliminary data.</text>
</comment>
<reference evidence="1" key="1">
    <citation type="submission" date="2021-06" db="EMBL/GenBank/DDBJ databases">
        <authorList>
            <person name="Kallberg Y."/>
            <person name="Tangrot J."/>
            <person name="Rosling A."/>
        </authorList>
    </citation>
    <scope>NUCLEOTIDE SEQUENCE</scope>
    <source>
        <strain evidence="1">FL130A</strain>
    </source>
</reference>
<name>A0A9N9NJK2_9GLOM</name>
<protein>
    <submittedName>
        <fullName evidence="1">661_t:CDS:1</fullName>
    </submittedName>
</protein>
<dbReference type="EMBL" id="CAJVPS010036693">
    <property type="protein sequence ID" value="CAG8743812.1"/>
    <property type="molecule type" value="Genomic_DNA"/>
</dbReference>
<proteinExistence type="predicted"/>
<dbReference type="AlphaFoldDB" id="A0A9N9NJK2"/>
<feature type="non-terminal residue" evidence="1">
    <location>
        <position position="45"/>
    </location>
</feature>
<evidence type="ECO:0000313" key="1">
    <source>
        <dbReference type="EMBL" id="CAG8743812.1"/>
    </source>
</evidence>
<organism evidence="1 2">
    <name type="scientific">Ambispora leptoticha</name>
    <dbReference type="NCBI Taxonomy" id="144679"/>
    <lineage>
        <taxon>Eukaryota</taxon>
        <taxon>Fungi</taxon>
        <taxon>Fungi incertae sedis</taxon>
        <taxon>Mucoromycota</taxon>
        <taxon>Glomeromycotina</taxon>
        <taxon>Glomeromycetes</taxon>
        <taxon>Archaeosporales</taxon>
        <taxon>Ambisporaceae</taxon>
        <taxon>Ambispora</taxon>
    </lineage>
</organism>
<sequence length="45" mass="5024">MSNRKFNTSLPAFKTAKQMLKETNTTILATSNNIITNNDTFNNSS</sequence>
<keyword evidence="2" id="KW-1185">Reference proteome</keyword>
<accession>A0A9N9NJK2</accession>
<dbReference type="Proteomes" id="UP000789508">
    <property type="component" value="Unassembled WGS sequence"/>
</dbReference>